<dbReference type="GeneID" id="92712792"/>
<dbReference type="PROSITE" id="PS50966">
    <property type="entry name" value="ZF_SWIM"/>
    <property type="match status" value="1"/>
</dbReference>
<gene>
    <name evidence="3" type="ORF">SAMN05444350_11672</name>
</gene>
<keyword evidence="1" id="KW-0479">Metal-binding</keyword>
<dbReference type="EMBL" id="FQZN01000016">
    <property type="protein sequence ID" value="SHJ13711.1"/>
    <property type="molecule type" value="Genomic_DNA"/>
</dbReference>
<keyword evidence="4" id="KW-1185">Reference proteome</keyword>
<keyword evidence="1" id="KW-0862">Zinc</keyword>
<protein>
    <submittedName>
        <fullName evidence="3">SWIM zinc finger</fullName>
    </submittedName>
</protein>
<dbReference type="AlphaFoldDB" id="A0A1M6GUV4"/>
<feature type="domain" description="SWIM-type" evidence="2">
    <location>
        <begin position="54"/>
        <end position="87"/>
    </location>
</feature>
<evidence type="ECO:0000313" key="4">
    <source>
        <dbReference type="Proteomes" id="UP000184192"/>
    </source>
</evidence>
<dbReference type="InterPro" id="IPR007527">
    <property type="entry name" value="Znf_SWIM"/>
</dbReference>
<dbReference type="Pfam" id="PF04434">
    <property type="entry name" value="SWIM"/>
    <property type="match status" value="1"/>
</dbReference>
<dbReference type="GO" id="GO:0008270">
    <property type="term" value="F:zinc ion binding"/>
    <property type="evidence" value="ECO:0007669"/>
    <property type="project" value="UniProtKB-KW"/>
</dbReference>
<name>A0A1M6GUV4_9BACE</name>
<dbReference type="RefSeq" id="WP_025830669.1">
    <property type="nucleotide sequence ID" value="NZ_FQZN01000016.1"/>
</dbReference>
<dbReference type="eggNOG" id="COG4715">
    <property type="taxonomic scope" value="Bacteria"/>
</dbReference>
<accession>A0A1M6GUV4</accession>
<organism evidence="3 4">
    <name type="scientific">Bacteroides stercorirosoris</name>
    <dbReference type="NCBI Taxonomy" id="871324"/>
    <lineage>
        <taxon>Bacteria</taxon>
        <taxon>Pseudomonadati</taxon>
        <taxon>Bacteroidota</taxon>
        <taxon>Bacteroidia</taxon>
        <taxon>Bacteroidales</taxon>
        <taxon>Bacteroidaceae</taxon>
        <taxon>Bacteroides</taxon>
    </lineage>
</organism>
<keyword evidence="1" id="KW-0863">Zinc-finger</keyword>
<proteinExistence type="predicted"/>
<evidence type="ECO:0000313" key="3">
    <source>
        <dbReference type="EMBL" id="SHJ13711.1"/>
    </source>
</evidence>
<evidence type="ECO:0000256" key="1">
    <source>
        <dbReference type="PROSITE-ProRule" id="PRU00325"/>
    </source>
</evidence>
<dbReference type="Proteomes" id="UP000184192">
    <property type="component" value="Unassembled WGS sequence"/>
</dbReference>
<reference evidence="4" key="1">
    <citation type="submission" date="2016-11" db="EMBL/GenBank/DDBJ databases">
        <authorList>
            <person name="Varghese N."/>
            <person name="Submissions S."/>
        </authorList>
    </citation>
    <scope>NUCLEOTIDE SEQUENCE [LARGE SCALE GENOMIC DNA]</scope>
    <source>
        <strain evidence="4">DSM 26884</strain>
    </source>
</reference>
<sequence length="442" mass="50635">MLLNLTEEQIIQLAPDAASVKAGKGLATKAKWVLLEHSDRAIWGHCQGSGKTPYQTVVDTKNIAFKCSCPSRKFPCKHGLGLLFLYAAQTDLFKEADEPDWVTAWLSKREEKAEKKEQKAKSDAPVDEAAQAKRQAMRHTKVLNGIDELEIWMKDLLRNGLINIPERAYTLFDGIARRMVDAQAPGLANRLRSIQEINFYDETWKYKLTDQLGKLYLLMKAYKNLEQQPEDWQNEIRTQIGYPQAKEEVLAGEAVEDQWIVLHKKSQKVNELNNDIYWLHGQQSNRFAVYLSFTTPGSLPEYNLVPGSIYHAKLCFYKGVGNLRALFKECELSGETYVPHFCSNLQEAASRYRETLQVNPFAENVPILVENIRLSAQGKQLYIQDVNDERMPVQMQETTKTDILAVTGGKPFAAFLLADANCWELNTMWYQSNCYIWRDEHN</sequence>
<evidence type="ECO:0000259" key="2">
    <source>
        <dbReference type="PROSITE" id="PS50966"/>
    </source>
</evidence>